<name>G3GUW5_CRIGR</name>
<evidence type="ECO:0000313" key="9">
    <source>
        <dbReference type="Proteomes" id="UP000030759"/>
    </source>
</evidence>
<dbReference type="AlphaFoldDB" id="G3GUW5"/>
<keyword evidence="1" id="KW-0677">Repeat</keyword>
<dbReference type="PANTHER" id="PTHR13780:SF38">
    <property type="entry name" value="5'-AMP-ACTIVATED PROTEIN KINASE SUBUNIT GAMMA-1"/>
    <property type="match status" value="1"/>
</dbReference>
<evidence type="ECO:0000313" key="6">
    <source>
        <dbReference type="EMBL" id="EGV95542.1"/>
    </source>
</evidence>
<evidence type="ECO:0000313" key="7">
    <source>
        <dbReference type="EMBL" id="ERE74720.1"/>
    </source>
</evidence>
<dbReference type="EMBL" id="KE675812">
    <property type="protein sequence ID" value="ERE74720.1"/>
    <property type="molecule type" value="Genomic_DNA"/>
</dbReference>
<dbReference type="GO" id="GO:0016301">
    <property type="term" value="F:kinase activity"/>
    <property type="evidence" value="ECO:0007669"/>
    <property type="project" value="UniProtKB-KW"/>
</dbReference>
<dbReference type="InterPro" id="IPR046342">
    <property type="entry name" value="CBS_dom_sf"/>
</dbReference>
<keyword evidence="4" id="KW-0129">CBS domain</keyword>
<dbReference type="Gene3D" id="3.10.580.10">
    <property type="entry name" value="CBS-domain"/>
    <property type="match status" value="1"/>
</dbReference>
<dbReference type="GO" id="GO:0019887">
    <property type="term" value="F:protein kinase regulator activity"/>
    <property type="evidence" value="ECO:0007669"/>
    <property type="project" value="TreeGrafter"/>
</dbReference>
<evidence type="ECO:0000256" key="1">
    <source>
        <dbReference type="ARBA" id="ARBA00022737"/>
    </source>
</evidence>
<organism evidence="6 8">
    <name type="scientific">Cricetulus griseus</name>
    <name type="common">Chinese hamster</name>
    <name type="synonym">Cricetulus barabensis griseus</name>
    <dbReference type="NCBI Taxonomy" id="10029"/>
    <lineage>
        <taxon>Eukaryota</taxon>
        <taxon>Metazoa</taxon>
        <taxon>Chordata</taxon>
        <taxon>Craniata</taxon>
        <taxon>Vertebrata</taxon>
        <taxon>Euteleostomi</taxon>
        <taxon>Mammalia</taxon>
        <taxon>Eutheria</taxon>
        <taxon>Euarchontoglires</taxon>
        <taxon>Glires</taxon>
        <taxon>Rodentia</taxon>
        <taxon>Myomorpha</taxon>
        <taxon>Muroidea</taxon>
        <taxon>Cricetidae</taxon>
        <taxon>Cricetinae</taxon>
        <taxon>Cricetulus</taxon>
    </lineage>
</organism>
<dbReference type="PANTHER" id="PTHR13780">
    <property type="entry name" value="AMP-ACTIVATED PROTEIN KINASE, GAMMA REGULATORY SUBUNIT"/>
    <property type="match status" value="1"/>
</dbReference>
<dbReference type="InterPro" id="IPR050511">
    <property type="entry name" value="AMPK_gamma/SDS23_families"/>
</dbReference>
<dbReference type="EMBL" id="JH000033">
    <property type="protein sequence ID" value="EGV95542.1"/>
    <property type="molecule type" value="Genomic_DNA"/>
</dbReference>
<dbReference type="GO" id="GO:0005524">
    <property type="term" value="F:ATP binding"/>
    <property type="evidence" value="ECO:0007669"/>
    <property type="project" value="UniProtKB-KW"/>
</dbReference>
<keyword evidence="3" id="KW-0067">ATP-binding</keyword>
<dbReference type="GO" id="GO:0019901">
    <property type="term" value="F:protein kinase binding"/>
    <property type="evidence" value="ECO:0007669"/>
    <property type="project" value="TreeGrafter"/>
</dbReference>
<protein>
    <submittedName>
        <fullName evidence="6">5'-AMP-activated protein kinase subunit gamma-1</fullName>
    </submittedName>
</protein>
<evidence type="ECO:0000256" key="2">
    <source>
        <dbReference type="ARBA" id="ARBA00022741"/>
    </source>
</evidence>
<accession>G3GUW5</accession>
<reference evidence="7" key="4">
    <citation type="submission" date="2013-03" db="EMBL/GenBank/DDBJ databases">
        <title>Chinese hamster genome sequenced from sorted chromosomes.</title>
        <authorList>
            <person name="Brinkrolf K."/>
            <person name="Rupp O."/>
            <person name="Laux H."/>
            <person name="Kollin F."/>
            <person name="Ernst W."/>
            <person name="Linke B."/>
            <person name="Kofler R."/>
            <person name="Romand S."/>
            <person name="Hesse F."/>
            <person name="Budach W.E."/>
            <person name="Galosy S."/>
            <person name="Muller D."/>
            <person name="Noll T."/>
            <person name="Wienberg J."/>
            <person name="Jostock T."/>
            <person name="Leonard M."/>
            <person name="Grillari J."/>
            <person name="Tauch A."/>
            <person name="Goesmann A."/>
            <person name="Helk B."/>
            <person name="Mott J.E."/>
            <person name="Puehler A."/>
            <person name="Borth N."/>
        </authorList>
    </citation>
    <scope>NUCLEOTIDE SEQUENCE</scope>
    <source>
        <strain evidence="7">17A/GY</strain>
    </source>
</reference>
<evidence type="ECO:0000256" key="5">
    <source>
        <dbReference type="ARBA" id="ARBA00023180"/>
    </source>
</evidence>
<dbReference type="Proteomes" id="UP000030759">
    <property type="component" value="Unassembled WGS sequence"/>
</dbReference>
<dbReference type="GO" id="GO:0005634">
    <property type="term" value="C:nucleus"/>
    <property type="evidence" value="ECO:0007669"/>
    <property type="project" value="TreeGrafter"/>
</dbReference>
<reference evidence="9" key="3">
    <citation type="journal article" date="2013" name="Nat. Biotechnol.">
        <title>Chinese hamster genome sequenced from sorted chromosomes.</title>
        <authorList>
            <person name="Brinkrolf K."/>
            <person name="Rupp O."/>
            <person name="Laux H."/>
            <person name="Kollin F."/>
            <person name="Ernst W."/>
            <person name="Linke B."/>
            <person name="Kofler R."/>
            <person name="Romand S."/>
            <person name="Hesse F."/>
            <person name="Budach W.E."/>
            <person name="Galosy S."/>
            <person name="Muller D."/>
            <person name="Noll T."/>
            <person name="Wienberg J."/>
            <person name="Jostock T."/>
            <person name="Leonard M."/>
            <person name="Grillari J."/>
            <person name="Tauch A."/>
            <person name="Goesmann A."/>
            <person name="Helk B."/>
            <person name="Mott J.E."/>
            <person name="Puhler A."/>
            <person name="Borth N."/>
        </authorList>
    </citation>
    <scope>NUCLEOTIDE SEQUENCE [LARGE SCALE GENOMIC DNA]</scope>
    <source>
        <strain evidence="9">17A/GY</strain>
    </source>
</reference>
<reference evidence="8" key="1">
    <citation type="journal article" date="2011" name="Nat. Biotechnol.">
        <title>The genomic sequence of the Chinese hamster ovary (CHO)-K1 cell line.</title>
        <authorList>
            <person name="Xu X."/>
            <person name="Nagarajan H."/>
            <person name="Lewis N.E."/>
            <person name="Pan S."/>
            <person name="Cai Z."/>
            <person name="Liu X."/>
            <person name="Chen W."/>
            <person name="Xie M."/>
            <person name="Wang W."/>
            <person name="Hammond S."/>
            <person name="Andersen M.R."/>
            <person name="Neff N."/>
            <person name="Passarelli B."/>
            <person name="Koh W."/>
            <person name="Fan H.C."/>
            <person name="Wang J."/>
            <person name="Gui Y."/>
            <person name="Lee K.H."/>
            <person name="Betenbaugh M.J."/>
            <person name="Quake S.R."/>
            <person name="Famili I."/>
            <person name="Palsson B.O."/>
            <person name="Wang J."/>
        </authorList>
    </citation>
    <scope>NUCLEOTIDE SEQUENCE [LARGE SCALE GENOMIC DNA]</scope>
    <source>
        <strain evidence="8">CHO K1 cell line</strain>
    </source>
</reference>
<dbReference type="Proteomes" id="UP000001075">
    <property type="component" value="Unassembled WGS sequence"/>
</dbReference>
<evidence type="ECO:0000256" key="3">
    <source>
        <dbReference type="ARBA" id="ARBA00022840"/>
    </source>
</evidence>
<proteinExistence type="predicted"/>
<dbReference type="GO" id="GO:0031588">
    <property type="term" value="C:nucleotide-activated protein kinase complex"/>
    <property type="evidence" value="ECO:0007669"/>
    <property type="project" value="TreeGrafter"/>
</dbReference>
<dbReference type="STRING" id="10029.G3GUW5"/>
<keyword evidence="2" id="KW-0547">Nucleotide-binding</keyword>
<evidence type="ECO:0000256" key="4">
    <source>
        <dbReference type="ARBA" id="ARBA00023122"/>
    </source>
</evidence>
<sequence>MESVDSESSPAPENEHFQETLELNNGVYTSFMKSHHCYDLIPTSSKLVVFDTSLKASLYSTESLPPPLVYEKGHVVDIYSKFDVINLAAEKTYNNLDVSVTKALQH</sequence>
<dbReference type="SUPFAM" id="SSF54631">
    <property type="entry name" value="CBS-domain pair"/>
    <property type="match status" value="1"/>
</dbReference>
<keyword evidence="5" id="KW-0325">Glycoprotein</keyword>
<keyword evidence="6" id="KW-0418">Kinase</keyword>
<dbReference type="GO" id="GO:0016208">
    <property type="term" value="F:AMP binding"/>
    <property type="evidence" value="ECO:0007669"/>
    <property type="project" value="TreeGrafter"/>
</dbReference>
<dbReference type="GO" id="GO:0005737">
    <property type="term" value="C:cytoplasm"/>
    <property type="evidence" value="ECO:0007669"/>
    <property type="project" value="TreeGrafter"/>
</dbReference>
<reference evidence="6" key="2">
    <citation type="submission" date="2011-08" db="EMBL/GenBank/DDBJ databases">
        <title>The genomic sequence of the Chinese hamster ovary CHO-K1 cell line.</title>
        <authorList>
            <person name="Xu X."/>
            <person name="Nagarajan H."/>
            <person name="Lewis N.E."/>
            <person name="Pan S."/>
            <person name="Cai Z."/>
            <person name="Liu X."/>
            <person name="Chen W."/>
            <person name="Xie M."/>
            <person name="Wang W."/>
            <person name="Hammond S."/>
            <person name="Andersen M.R."/>
            <person name="Neff N."/>
            <person name="Passarelli B."/>
            <person name="Koh W."/>
            <person name="Fan C.H."/>
            <person name="Wang J."/>
            <person name="Gui Y."/>
            <person name="Lee K.H."/>
            <person name="Betenbaugh M.J."/>
            <person name="Quake S.R."/>
            <person name="Famili I."/>
            <person name="Palsson B.O."/>
            <person name="Wang J."/>
        </authorList>
    </citation>
    <scope>NUCLEOTIDE SEQUENCE</scope>
</reference>
<keyword evidence="6" id="KW-0808">Transferase</keyword>
<evidence type="ECO:0000313" key="8">
    <source>
        <dbReference type="Proteomes" id="UP000001075"/>
    </source>
</evidence>
<gene>
    <name evidence="7" type="ORF">H671_4g13221</name>
    <name evidence="6" type="ORF">I79_001489</name>
</gene>